<keyword evidence="3" id="KW-1185">Reference proteome</keyword>
<dbReference type="AlphaFoldDB" id="A0A240EMG1"/>
<keyword evidence="1" id="KW-1133">Transmembrane helix</keyword>
<evidence type="ECO:0000256" key="1">
    <source>
        <dbReference type="SAM" id="Phobius"/>
    </source>
</evidence>
<dbReference type="OrthoDB" id="5296173at2"/>
<dbReference type="GO" id="GO:0043683">
    <property type="term" value="P:type IV pilus assembly"/>
    <property type="evidence" value="ECO:0007669"/>
    <property type="project" value="TreeGrafter"/>
</dbReference>
<dbReference type="PANTHER" id="PTHR40278">
    <property type="entry name" value="DNA UTILIZATION PROTEIN HOFN"/>
    <property type="match status" value="1"/>
</dbReference>
<dbReference type="InterPro" id="IPR052534">
    <property type="entry name" value="Extracell_DNA_Util/SecSys_Comp"/>
</dbReference>
<reference evidence="3" key="1">
    <citation type="submission" date="2016-06" db="EMBL/GenBank/DDBJ databases">
        <authorList>
            <person name="Rodrigo-Torres L."/>
            <person name="Arahal R.D."/>
            <person name="Lucena T."/>
        </authorList>
    </citation>
    <scope>NUCLEOTIDE SEQUENCE [LARGE SCALE GENOMIC DNA]</scope>
    <source>
        <strain evidence="3">CECT8203</strain>
    </source>
</reference>
<dbReference type="EMBL" id="OANU01000073">
    <property type="protein sequence ID" value="SNX49804.1"/>
    <property type="molecule type" value="Genomic_DNA"/>
</dbReference>
<gene>
    <name evidence="2" type="ORF">VTH8203_03452</name>
</gene>
<dbReference type="Pfam" id="PF05137">
    <property type="entry name" value="PilN"/>
    <property type="match status" value="1"/>
</dbReference>
<feature type="transmembrane region" description="Helical" evidence="1">
    <location>
        <begin position="21"/>
        <end position="39"/>
    </location>
</feature>
<keyword evidence="1" id="KW-0812">Transmembrane</keyword>
<keyword evidence="1" id="KW-0472">Membrane</keyword>
<sequence>MSTINLLPWREHKRRYHRQRCILLLTCAVLFGYLISALIERYLAAEMTRQLQRLDYLQHAISEQRQKVNRLSDVMTQYEEFDDRLEYIKTLQLKRSKTTAVMNLIPMLVPQGVYIDKIRMRGDRFKLSGISENTALLAQMLERFERELAVTYVEMHSIVHDRQRFNNSYQAFELSFQVSLNRLLPEMTPRNDPKKGGSQ</sequence>
<dbReference type="PANTHER" id="PTHR40278:SF2">
    <property type="entry name" value="TYPE IV PILUS INNER MEMBRANE COMPONENT PILN"/>
    <property type="match status" value="1"/>
</dbReference>
<dbReference type="RefSeq" id="WP_096994802.1">
    <property type="nucleotide sequence ID" value="NZ_JBHSII010000001.1"/>
</dbReference>
<evidence type="ECO:0000313" key="2">
    <source>
        <dbReference type="EMBL" id="SNX49804.1"/>
    </source>
</evidence>
<accession>A0A240EMG1</accession>
<name>A0A240EMG1_9VIBR</name>
<dbReference type="InterPro" id="IPR007813">
    <property type="entry name" value="PilN"/>
</dbReference>
<protein>
    <submittedName>
        <fullName evidence="2">Fimbrial assembly protein (PilN)</fullName>
    </submittedName>
</protein>
<evidence type="ECO:0000313" key="3">
    <source>
        <dbReference type="Proteomes" id="UP000219336"/>
    </source>
</evidence>
<dbReference type="Proteomes" id="UP000219336">
    <property type="component" value="Unassembled WGS sequence"/>
</dbReference>
<organism evidence="2 3">
    <name type="scientific">Vibrio thalassae</name>
    <dbReference type="NCBI Taxonomy" id="1243014"/>
    <lineage>
        <taxon>Bacteria</taxon>
        <taxon>Pseudomonadati</taxon>
        <taxon>Pseudomonadota</taxon>
        <taxon>Gammaproteobacteria</taxon>
        <taxon>Vibrionales</taxon>
        <taxon>Vibrionaceae</taxon>
        <taxon>Vibrio</taxon>
    </lineage>
</organism>
<dbReference type="GO" id="GO:0043107">
    <property type="term" value="P:type IV pilus-dependent motility"/>
    <property type="evidence" value="ECO:0007669"/>
    <property type="project" value="TreeGrafter"/>
</dbReference>
<proteinExistence type="predicted"/>